<dbReference type="Pfam" id="PF00466">
    <property type="entry name" value="Ribosomal_L10"/>
    <property type="match status" value="1"/>
</dbReference>
<dbReference type="HAMAP" id="MF_00362">
    <property type="entry name" value="Ribosomal_uL10"/>
    <property type="match status" value="1"/>
</dbReference>
<dbReference type="GO" id="GO:0070180">
    <property type="term" value="F:large ribosomal subunit rRNA binding"/>
    <property type="evidence" value="ECO:0007669"/>
    <property type="project" value="UniProtKB-UniRule"/>
</dbReference>
<gene>
    <name evidence="5" type="primary">rplJ</name>
    <name evidence="6" type="ORF">A3A70_00840</name>
</gene>
<comment type="similarity">
    <text evidence="1 5">Belongs to the universal ribosomal protein uL10 family.</text>
</comment>
<dbReference type="GO" id="GO:0006412">
    <property type="term" value="P:translation"/>
    <property type="evidence" value="ECO:0007669"/>
    <property type="project" value="UniProtKB-UniRule"/>
</dbReference>
<dbReference type="CDD" id="cd05797">
    <property type="entry name" value="Ribosomal_L10"/>
    <property type="match status" value="1"/>
</dbReference>
<dbReference type="STRING" id="1802627.A3A70_00840"/>
<proteinExistence type="inferred from homology"/>
<comment type="caution">
    <text evidence="6">The sequence shown here is derived from an EMBL/GenBank/DDBJ whole genome shotgun (WGS) entry which is preliminary data.</text>
</comment>
<comment type="subunit">
    <text evidence="5">Part of the ribosomal stalk of the 50S ribosomal subunit. The N-terminus interacts with L11 and the large rRNA to form the base of the stalk. The C-terminus forms an elongated spine to which L12 dimers bind in a sequential fashion forming a multimeric L10(L12)X complex.</text>
</comment>
<comment type="function">
    <text evidence="5">Forms part of the ribosomal stalk, playing a central role in the interaction of the ribosome with GTP-bound translation factors.</text>
</comment>
<evidence type="ECO:0000256" key="3">
    <source>
        <dbReference type="ARBA" id="ARBA00023274"/>
    </source>
</evidence>
<keyword evidence="2 5" id="KW-0689">Ribosomal protein</keyword>
<name>A0A1F4VPU9_UNCKA</name>
<evidence type="ECO:0000313" key="7">
    <source>
        <dbReference type="Proteomes" id="UP000178964"/>
    </source>
</evidence>
<evidence type="ECO:0000256" key="5">
    <source>
        <dbReference type="HAMAP-Rule" id="MF_00362"/>
    </source>
</evidence>
<dbReference type="EMBL" id="MEVK01000020">
    <property type="protein sequence ID" value="OGC59224.1"/>
    <property type="molecule type" value="Genomic_DNA"/>
</dbReference>
<dbReference type="GO" id="GO:1990904">
    <property type="term" value="C:ribonucleoprotein complex"/>
    <property type="evidence" value="ECO:0007669"/>
    <property type="project" value="UniProtKB-KW"/>
</dbReference>
<dbReference type="GO" id="GO:0005840">
    <property type="term" value="C:ribosome"/>
    <property type="evidence" value="ECO:0007669"/>
    <property type="project" value="UniProtKB-KW"/>
</dbReference>
<evidence type="ECO:0000313" key="6">
    <source>
        <dbReference type="EMBL" id="OGC59224.1"/>
    </source>
</evidence>
<evidence type="ECO:0000256" key="4">
    <source>
        <dbReference type="ARBA" id="ARBA00035202"/>
    </source>
</evidence>
<keyword evidence="5" id="KW-0699">rRNA-binding</keyword>
<sequence>MPTVKKAGIIEDLKNKFSNANGIFFTDYHGLDVNTLSTLRTQLKDVEGEYTITKNTLLNLADPRIDLTGPTAVLITYGDPLAGLKILSKVIKEKGKPTFKGGLFENNLVSPNEIVELSKMPSKEVMIGQLLGLMQAPLSQFASVLGSLPRNLMSGLTAHEKNLKGGE</sequence>
<dbReference type="InterPro" id="IPR043141">
    <property type="entry name" value="Ribosomal_uL10-like_sf"/>
</dbReference>
<protein>
    <recommendedName>
        <fullName evidence="4 5">Large ribosomal subunit protein uL10</fullName>
    </recommendedName>
</protein>
<evidence type="ECO:0000256" key="1">
    <source>
        <dbReference type="ARBA" id="ARBA00008889"/>
    </source>
</evidence>
<dbReference type="InterPro" id="IPR022973">
    <property type="entry name" value="Ribosomal_uL10_bac"/>
</dbReference>
<keyword evidence="3 5" id="KW-0687">Ribonucleoprotein</keyword>
<dbReference type="InterPro" id="IPR001790">
    <property type="entry name" value="Ribosomal_uL10"/>
</dbReference>
<dbReference type="SUPFAM" id="SSF160369">
    <property type="entry name" value="Ribosomal protein L10-like"/>
    <property type="match status" value="1"/>
</dbReference>
<dbReference type="Proteomes" id="UP000178964">
    <property type="component" value="Unassembled WGS sequence"/>
</dbReference>
<dbReference type="Gene3D" id="3.30.70.1730">
    <property type="match status" value="1"/>
</dbReference>
<accession>A0A1F4VPU9</accession>
<evidence type="ECO:0000256" key="2">
    <source>
        <dbReference type="ARBA" id="ARBA00022980"/>
    </source>
</evidence>
<keyword evidence="5" id="KW-0694">RNA-binding</keyword>
<organism evidence="6 7">
    <name type="scientific">candidate division WWE3 bacterium RIFCSPLOWO2_01_FULL_42_11</name>
    <dbReference type="NCBI Taxonomy" id="1802627"/>
    <lineage>
        <taxon>Bacteria</taxon>
        <taxon>Katanobacteria</taxon>
    </lineage>
</organism>
<reference evidence="6 7" key="1">
    <citation type="journal article" date="2016" name="Nat. Commun.">
        <title>Thousands of microbial genomes shed light on interconnected biogeochemical processes in an aquifer system.</title>
        <authorList>
            <person name="Anantharaman K."/>
            <person name="Brown C.T."/>
            <person name="Hug L.A."/>
            <person name="Sharon I."/>
            <person name="Castelle C.J."/>
            <person name="Probst A.J."/>
            <person name="Thomas B.C."/>
            <person name="Singh A."/>
            <person name="Wilkins M.J."/>
            <person name="Karaoz U."/>
            <person name="Brodie E.L."/>
            <person name="Williams K.H."/>
            <person name="Hubbard S.S."/>
            <person name="Banfield J.F."/>
        </authorList>
    </citation>
    <scope>NUCLEOTIDE SEQUENCE [LARGE SCALE GENOMIC DNA]</scope>
</reference>
<dbReference type="PANTHER" id="PTHR11560">
    <property type="entry name" value="39S RIBOSOMAL PROTEIN L10, MITOCHONDRIAL"/>
    <property type="match status" value="1"/>
</dbReference>
<dbReference type="InterPro" id="IPR047865">
    <property type="entry name" value="Ribosomal_uL10_bac_type"/>
</dbReference>
<dbReference type="Gene3D" id="6.10.250.290">
    <property type="match status" value="1"/>
</dbReference>
<dbReference type="AlphaFoldDB" id="A0A1F4VPU9"/>
<dbReference type="NCBIfam" id="NF000955">
    <property type="entry name" value="PRK00099.1-1"/>
    <property type="match status" value="1"/>
</dbReference>